<feature type="signal peptide" evidence="2">
    <location>
        <begin position="1"/>
        <end position="25"/>
    </location>
</feature>
<accession>A0A286U0R7</accession>
<evidence type="ECO:0000313" key="3">
    <source>
        <dbReference type="EMBL" id="GAX61724.1"/>
    </source>
</evidence>
<dbReference type="RefSeq" id="WP_096895091.1">
    <property type="nucleotide sequence ID" value="NZ_BAOS01000027.1"/>
</dbReference>
<evidence type="ECO:0000313" key="4">
    <source>
        <dbReference type="Proteomes" id="UP000218542"/>
    </source>
</evidence>
<reference evidence="4" key="1">
    <citation type="journal article" date="2017" name="Environ. Microbiol. Rep.">
        <title>Genetic Diversity of Marine Anaerobic Ammonium-Oxidizing Bacteria as Revealed by Genomic and Proteomic Analyses of 'Candidatus Scalindua japonica'.</title>
        <authorList>
            <person name="Oshiki M."/>
            <person name="Mizuto K."/>
            <person name="Kimura Z."/>
            <person name="Kindaichi T."/>
            <person name="Satoh H."/>
            <person name="Okabe S."/>
        </authorList>
    </citation>
    <scope>NUCLEOTIDE SEQUENCE [LARGE SCALE GENOMIC DNA]</scope>
    <source>
        <strain evidence="4">husup-a2</strain>
    </source>
</reference>
<feature type="coiled-coil region" evidence="1">
    <location>
        <begin position="29"/>
        <end position="66"/>
    </location>
</feature>
<dbReference type="Gene3D" id="2.40.160.10">
    <property type="entry name" value="Porin"/>
    <property type="match status" value="1"/>
</dbReference>
<dbReference type="SUPFAM" id="SSF56935">
    <property type="entry name" value="Porins"/>
    <property type="match status" value="1"/>
</dbReference>
<dbReference type="EMBL" id="BAOS01000027">
    <property type="protein sequence ID" value="GAX61724.1"/>
    <property type="molecule type" value="Genomic_DNA"/>
</dbReference>
<sequence>MKKCTIMFLCLAVLFISTVCPGVYGQGTDAELKRKVDKMEKMLMELKGQLKQQAEATDELQAMKEEIKKISAPEAPANDFYWAQKAQELEDKGLAPAFGKQYGKPFLRRFGRNTYIGGYMDHELEFDENGGHTFDQHRLIPFIYSDVSDRVKFATEIEIEHGGPQSPGGAQDRTEAKGDIKVEFATIDFLMTDWLNYRGGIILSPLGKYNLVHDSPLQDLTDRPMVSTRIIPTTLAESGMGFFGTFYPTELSKLDYEIYAVNGFSMEEDGTFTGSGISFIRNGRGNNQSNNNRNFALLGRLAYSPFLGLEVGLSAHTGYIDEHASNRMTIKAVDWTYQRGAFEFVGEYAHSSIERDGKHFDGRDNSNVYNGDMWGFYAEPRYHFMPQFLKDHAPTFFTENSTFTAVCRIGHLDINNPTPGSADRRQTRLTPGFNFRYTEDTVFKAEYQFNWENDRTRSETSNNSLVFSVATYF</sequence>
<organism evidence="3 4">
    <name type="scientific">Candidatus Scalindua japonica</name>
    <dbReference type="NCBI Taxonomy" id="1284222"/>
    <lineage>
        <taxon>Bacteria</taxon>
        <taxon>Pseudomonadati</taxon>
        <taxon>Planctomycetota</taxon>
        <taxon>Candidatus Brocadiia</taxon>
        <taxon>Candidatus Brocadiales</taxon>
        <taxon>Candidatus Scalinduaceae</taxon>
        <taxon>Candidatus Scalindua</taxon>
    </lineage>
</organism>
<gene>
    <name evidence="3" type="ORF">SCALIN_C27_0119</name>
</gene>
<name>A0A286U0R7_9BACT</name>
<keyword evidence="1" id="KW-0175">Coiled coil</keyword>
<keyword evidence="2" id="KW-0732">Signal</keyword>
<evidence type="ECO:0000256" key="2">
    <source>
        <dbReference type="SAM" id="SignalP"/>
    </source>
</evidence>
<evidence type="ECO:0000256" key="1">
    <source>
        <dbReference type="SAM" id="Coils"/>
    </source>
</evidence>
<dbReference type="Proteomes" id="UP000218542">
    <property type="component" value="Unassembled WGS sequence"/>
</dbReference>
<dbReference type="InterPro" id="IPR023614">
    <property type="entry name" value="Porin_dom_sf"/>
</dbReference>
<feature type="chain" id="PRO_5013307365" evidence="2">
    <location>
        <begin position="26"/>
        <end position="473"/>
    </location>
</feature>
<dbReference type="AlphaFoldDB" id="A0A286U0R7"/>
<dbReference type="OrthoDB" id="9768080at2"/>
<keyword evidence="4" id="KW-1185">Reference proteome</keyword>
<comment type="caution">
    <text evidence="3">The sequence shown here is derived from an EMBL/GenBank/DDBJ whole genome shotgun (WGS) entry which is preliminary data.</text>
</comment>
<protein>
    <submittedName>
        <fullName evidence="3">Uncharacterized protein</fullName>
    </submittedName>
</protein>
<proteinExistence type="predicted"/>